<organism evidence="1 2">
    <name type="scientific">Vreelandella vilamensis</name>
    <dbReference type="NCBI Taxonomy" id="531309"/>
    <lineage>
        <taxon>Bacteria</taxon>
        <taxon>Pseudomonadati</taxon>
        <taxon>Pseudomonadota</taxon>
        <taxon>Gammaproteobacteria</taxon>
        <taxon>Oceanospirillales</taxon>
        <taxon>Halomonadaceae</taxon>
        <taxon>Vreelandella</taxon>
    </lineage>
</organism>
<gene>
    <name evidence="1" type="ORF">QC823_13385</name>
</gene>
<evidence type="ECO:0000313" key="2">
    <source>
        <dbReference type="Proteomes" id="UP001254564"/>
    </source>
</evidence>
<evidence type="ECO:0000313" key="1">
    <source>
        <dbReference type="EMBL" id="MDR5899979.1"/>
    </source>
</evidence>
<proteinExistence type="predicted"/>
<dbReference type="Proteomes" id="UP001254564">
    <property type="component" value="Unassembled WGS sequence"/>
</dbReference>
<keyword evidence="2" id="KW-1185">Reference proteome</keyword>
<dbReference type="EMBL" id="JARWAN010000024">
    <property type="protein sequence ID" value="MDR5899979.1"/>
    <property type="molecule type" value="Genomic_DNA"/>
</dbReference>
<sequence>MSNQSTWLVGWFAGPPHLRGKAHYFGGGNSLCGMIHLDTCHHRALNPDVNQRDLYCRKCHRAHQRLYWQRVVAEARISQESRHAK</sequence>
<reference evidence="1 2" key="1">
    <citation type="submission" date="2023-04" db="EMBL/GenBank/DDBJ databases">
        <title>A long-awaited taxogenomic arrangement of the family Halomonadaceae.</title>
        <authorList>
            <person name="De La Haba R."/>
            <person name="Chuvochina M."/>
            <person name="Wittouck S."/>
            <person name="Arahal D.R."/>
            <person name="Sanchez-Porro C."/>
            <person name="Hugenholtz P."/>
            <person name="Ventosa A."/>
        </authorList>
    </citation>
    <scope>NUCLEOTIDE SEQUENCE [LARGE SCALE GENOMIC DNA]</scope>
    <source>
        <strain evidence="1 2">DSM 21020</strain>
    </source>
</reference>
<comment type="caution">
    <text evidence="1">The sequence shown here is derived from an EMBL/GenBank/DDBJ whole genome shotgun (WGS) entry which is preliminary data.</text>
</comment>
<evidence type="ECO:0008006" key="3">
    <source>
        <dbReference type="Google" id="ProtNLM"/>
    </source>
</evidence>
<name>A0ABU1H6Z8_9GAMM</name>
<accession>A0ABU1H6Z8</accession>
<protein>
    <recommendedName>
        <fullName evidence="3">HNH endonuclease</fullName>
    </recommendedName>
</protein>
<dbReference type="RefSeq" id="WP_309656857.1">
    <property type="nucleotide sequence ID" value="NZ_JARWAN010000024.1"/>
</dbReference>